<name>A0A3G6RMC1_CHRLC</name>
<dbReference type="InterPro" id="IPR018060">
    <property type="entry name" value="HTH_AraC"/>
</dbReference>
<feature type="domain" description="HTH araC/xylS-type" evidence="4">
    <location>
        <begin position="182"/>
        <end position="280"/>
    </location>
</feature>
<protein>
    <submittedName>
        <fullName evidence="6">AraC family transcriptional regulator</fullName>
    </submittedName>
</protein>
<keyword evidence="2" id="KW-0238">DNA-binding</keyword>
<dbReference type="SUPFAM" id="SSF46689">
    <property type="entry name" value="Homeodomain-like"/>
    <property type="match status" value="1"/>
</dbReference>
<evidence type="ECO:0000256" key="2">
    <source>
        <dbReference type="ARBA" id="ARBA00023125"/>
    </source>
</evidence>
<dbReference type="KEGG" id="clac:EG342_12365"/>
<dbReference type="SMART" id="SM00342">
    <property type="entry name" value="HTH_ARAC"/>
    <property type="match status" value="1"/>
</dbReference>
<evidence type="ECO:0000313" key="6">
    <source>
        <dbReference type="EMBL" id="PNW11854.1"/>
    </source>
</evidence>
<dbReference type="InterPro" id="IPR009057">
    <property type="entry name" value="Homeodomain-like_sf"/>
</dbReference>
<reference evidence="5 8" key="2">
    <citation type="submission" date="2018-11" db="EMBL/GenBank/DDBJ databases">
        <title>Proposal to divide the Flavobacteriaceae and reorganize its genera based on Amino Acid Identity values calculated from whole genome sequences.</title>
        <authorList>
            <person name="Nicholson A.C."/>
            <person name="Gulvik C.A."/>
            <person name="Whitney A.M."/>
            <person name="Humrighouse B.W."/>
            <person name="Bell M."/>
            <person name="Holmes B."/>
            <person name="Steigerwalt A.G."/>
            <person name="Villarma A."/>
            <person name="Sheth M."/>
            <person name="Batra D."/>
            <person name="Pryor J."/>
            <person name="Bernardet J.-F."/>
            <person name="Hugo C."/>
            <person name="Kampfer P."/>
            <person name="Newman J."/>
            <person name="McQuiston J.R."/>
        </authorList>
    </citation>
    <scope>NUCLEOTIDE SEQUENCE [LARGE SCALE GENOMIC DNA]</scope>
    <source>
        <strain evidence="5 8">KC_1864</strain>
    </source>
</reference>
<evidence type="ECO:0000259" key="4">
    <source>
        <dbReference type="PROSITE" id="PS01124"/>
    </source>
</evidence>
<dbReference type="Proteomes" id="UP000279972">
    <property type="component" value="Chromosome"/>
</dbReference>
<gene>
    <name evidence="6" type="ORF">C1637_20795</name>
    <name evidence="5" type="ORF">EG342_12365</name>
</gene>
<dbReference type="Proteomes" id="UP000236262">
    <property type="component" value="Unassembled WGS sequence"/>
</dbReference>
<sequence>MDEKIHHQSVSDSFQYNLNAYNGVLYQELIDNCLFEKEVNTDYFTVILFEKADGTHTIDLVEFPLKEFQMHLVFPGQIHQCNYENCIKAYRFVVSRQILDTFGNYLMFPFSFYMKHPSFKLSSEIFYRILYEFQNIYHELQHNENIWEIVLPRIRILTLMISKEACRLFFIDDENAATKKLAEFFKLVILHFRAEKNVKFYADKMSLSPNYLNIICKRYFNKTASSIINNELILEIKTLLINSNKSIKEIAFDLGFKDLSGFSVFFSNNTGMSPRDFLLKYHKSKIG</sequence>
<dbReference type="PROSITE" id="PS01124">
    <property type="entry name" value="HTH_ARAC_FAMILY_2"/>
    <property type="match status" value="1"/>
</dbReference>
<dbReference type="PANTHER" id="PTHR43280:SF32">
    <property type="entry name" value="TRANSCRIPTIONAL REGULATORY PROTEIN"/>
    <property type="match status" value="1"/>
</dbReference>
<dbReference type="OrthoDB" id="1274460at2"/>
<dbReference type="AlphaFoldDB" id="A0A3G6RMC1"/>
<dbReference type="RefSeq" id="WP_103293575.1">
    <property type="nucleotide sequence ID" value="NZ_CP033924.1"/>
</dbReference>
<evidence type="ECO:0000313" key="8">
    <source>
        <dbReference type="Proteomes" id="UP000279972"/>
    </source>
</evidence>
<evidence type="ECO:0000256" key="1">
    <source>
        <dbReference type="ARBA" id="ARBA00023015"/>
    </source>
</evidence>
<keyword evidence="8" id="KW-1185">Reference proteome</keyword>
<proteinExistence type="predicted"/>
<dbReference type="GO" id="GO:0003700">
    <property type="term" value="F:DNA-binding transcription factor activity"/>
    <property type="evidence" value="ECO:0007669"/>
    <property type="project" value="InterPro"/>
</dbReference>
<dbReference type="GO" id="GO:0043565">
    <property type="term" value="F:sequence-specific DNA binding"/>
    <property type="evidence" value="ECO:0007669"/>
    <property type="project" value="InterPro"/>
</dbReference>
<accession>A0A3G6RMC1</accession>
<dbReference type="Gene3D" id="1.10.10.60">
    <property type="entry name" value="Homeodomain-like"/>
    <property type="match status" value="1"/>
</dbReference>
<dbReference type="Pfam" id="PF12833">
    <property type="entry name" value="HTH_18"/>
    <property type="match status" value="1"/>
</dbReference>
<dbReference type="EMBL" id="PPEH01000010">
    <property type="protein sequence ID" value="PNW11854.1"/>
    <property type="molecule type" value="Genomic_DNA"/>
</dbReference>
<organism evidence="6 7">
    <name type="scientific">Chryseobacterium lactis</name>
    <dbReference type="NCBI Taxonomy" id="1241981"/>
    <lineage>
        <taxon>Bacteria</taxon>
        <taxon>Pseudomonadati</taxon>
        <taxon>Bacteroidota</taxon>
        <taxon>Flavobacteriia</taxon>
        <taxon>Flavobacteriales</taxon>
        <taxon>Weeksellaceae</taxon>
        <taxon>Chryseobacterium group</taxon>
        <taxon>Chryseobacterium</taxon>
    </lineage>
</organism>
<evidence type="ECO:0000313" key="7">
    <source>
        <dbReference type="Proteomes" id="UP000236262"/>
    </source>
</evidence>
<keyword evidence="1" id="KW-0805">Transcription regulation</keyword>
<dbReference type="EMBL" id="CP033924">
    <property type="protein sequence ID" value="AZA82625.1"/>
    <property type="molecule type" value="Genomic_DNA"/>
</dbReference>
<dbReference type="PANTHER" id="PTHR43280">
    <property type="entry name" value="ARAC-FAMILY TRANSCRIPTIONAL REGULATOR"/>
    <property type="match status" value="1"/>
</dbReference>
<keyword evidence="3" id="KW-0804">Transcription</keyword>
<evidence type="ECO:0000313" key="5">
    <source>
        <dbReference type="EMBL" id="AZA82625.1"/>
    </source>
</evidence>
<evidence type="ECO:0000256" key="3">
    <source>
        <dbReference type="ARBA" id="ARBA00023163"/>
    </source>
</evidence>
<reference evidence="6 7" key="1">
    <citation type="submission" date="2018-01" db="EMBL/GenBank/DDBJ databases">
        <title>Draft genome sequences of Chryseobacterium lactis NCTC11390, Chryseobacterium oncorhynchi 701B-08, and Chryseobacterium viscerum 687B-08.</title>
        <authorList>
            <person name="Jeong J.-J."/>
            <person name="Lee Y.J."/>
            <person name="Park B."/>
            <person name="Choi I.-G."/>
            <person name="Kim K.D."/>
        </authorList>
    </citation>
    <scope>NUCLEOTIDE SEQUENCE [LARGE SCALE GENOMIC DNA]</scope>
    <source>
        <strain evidence="6 7">NCTC11390</strain>
    </source>
</reference>